<dbReference type="InterPro" id="IPR029063">
    <property type="entry name" value="SAM-dependent_MTases_sf"/>
</dbReference>
<dbReference type="PANTHER" id="PTHR43667">
    <property type="entry name" value="CYCLOPROPANE-FATTY-ACYL-PHOSPHOLIPID SYNTHASE"/>
    <property type="match status" value="1"/>
</dbReference>
<evidence type="ECO:0000256" key="3">
    <source>
        <dbReference type="ARBA" id="ARBA00022679"/>
    </source>
</evidence>
<reference evidence="7 8" key="1">
    <citation type="submission" date="2019-03" db="EMBL/GenBank/DDBJ databases">
        <title>Complete genome sequence of two outbreak-associated Acinetobacter haemolyticus strains.</title>
        <authorList>
            <person name="Bai L."/>
            <person name="Zhang S.-C."/>
            <person name="Deng Y."/>
            <person name="Song C.-C."/>
            <person name="Kang G.-B."/>
            <person name="Dong Y."/>
            <person name="Wang Y."/>
            <person name="Gao F."/>
            <person name="Huang H."/>
        </authorList>
    </citation>
    <scope>NUCLEOTIDE SEQUENCE [LARGE SCALE GENOMIC DNA]</scope>
    <source>
        <strain evidence="7 8">TJR01</strain>
    </source>
</reference>
<proteinExistence type="inferred from homology"/>
<evidence type="ECO:0000259" key="6">
    <source>
        <dbReference type="Pfam" id="PF13649"/>
    </source>
</evidence>
<evidence type="ECO:0000256" key="2">
    <source>
        <dbReference type="ARBA" id="ARBA00022603"/>
    </source>
</evidence>
<keyword evidence="2 7" id="KW-0489">Methyltransferase</keyword>
<keyword evidence="4" id="KW-0949">S-adenosyl-L-methionine</keyword>
<gene>
    <name evidence="7" type="ORF">AHTJR_00925</name>
</gene>
<dbReference type="GO" id="GO:0008168">
    <property type="term" value="F:methyltransferase activity"/>
    <property type="evidence" value="ECO:0007669"/>
    <property type="project" value="UniProtKB-KW"/>
</dbReference>
<dbReference type="AlphaFoldDB" id="A0A4V1ASB7"/>
<dbReference type="GO" id="GO:0006629">
    <property type="term" value="P:lipid metabolic process"/>
    <property type="evidence" value="ECO:0007669"/>
    <property type="project" value="UniProtKB-KW"/>
</dbReference>
<dbReference type="Pfam" id="PF13649">
    <property type="entry name" value="Methyltransf_25"/>
    <property type="match status" value="1"/>
</dbReference>
<dbReference type="GO" id="GO:0032259">
    <property type="term" value="P:methylation"/>
    <property type="evidence" value="ECO:0007669"/>
    <property type="project" value="UniProtKB-KW"/>
</dbReference>
<accession>A0A4V1ASB7</accession>
<name>A0A4V1ASB7_ACIHA</name>
<dbReference type="InterPro" id="IPR041698">
    <property type="entry name" value="Methyltransf_25"/>
</dbReference>
<keyword evidence="5" id="KW-0443">Lipid metabolism</keyword>
<dbReference type="RefSeq" id="WP_134251276.1">
    <property type="nucleotide sequence ID" value="NZ_CP038009.1"/>
</dbReference>
<dbReference type="EMBL" id="CP038009">
    <property type="protein sequence ID" value="QBQ14939.1"/>
    <property type="molecule type" value="Genomic_DNA"/>
</dbReference>
<dbReference type="SUPFAM" id="SSF53335">
    <property type="entry name" value="S-adenosyl-L-methionine-dependent methyltransferases"/>
    <property type="match status" value="1"/>
</dbReference>
<protein>
    <submittedName>
        <fullName evidence="7">Class I SAM-dependent methyltransferase</fullName>
    </submittedName>
</protein>
<comment type="similarity">
    <text evidence="1">Belongs to the CFA/CMAS family.</text>
</comment>
<dbReference type="PANTHER" id="PTHR43667:SF1">
    <property type="entry name" value="CYCLOPROPANE-FATTY-ACYL-PHOSPHOLIPID SYNTHASE"/>
    <property type="match status" value="1"/>
</dbReference>
<keyword evidence="3 7" id="KW-0808">Transferase</keyword>
<evidence type="ECO:0000256" key="5">
    <source>
        <dbReference type="ARBA" id="ARBA00023098"/>
    </source>
</evidence>
<evidence type="ECO:0000313" key="8">
    <source>
        <dbReference type="Proteomes" id="UP000294395"/>
    </source>
</evidence>
<evidence type="ECO:0000256" key="1">
    <source>
        <dbReference type="ARBA" id="ARBA00010815"/>
    </source>
</evidence>
<sequence length="275" mass="31722">MTRFKQAWIEKFIGHKYAIDAKRLGDDATLAWSNLGYWQAQYDDYPLACQSLADQAADSIQLQQQDRVLDLGCGQGASVLHWLKRYHVEQLCAVELQPACIERIQKDLPQVESYCQSFLNLNTLYFLNSFDAVICIDAAYHSHLNSFLNSVIPVLNSKGRVVFHYLMWSDAWQQCSYMQKQQYRLLLKGADVDWQHLMSEPQLAQTLARHGLNQVKIQDFSEAVLDGFARYIEIQQIDKKALDFAQLKINMTAKLCRKLYRDGLVRYVQISAVNS</sequence>
<feature type="domain" description="Methyltransferase" evidence="6">
    <location>
        <begin position="68"/>
        <end position="159"/>
    </location>
</feature>
<evidence type="ECO:0000256" key="4">
    <source>
        <dbReference type="ARBA" id="ARBA00022691"/>
    </source>
</evidence>
<evidence type="ECO:0000313" key="7">
    <source>
        <dbReference type="EMBL" id="QBQ14939.1"/>
    </source>
</evidence>
<dbReference type="Proteomes" id="UP000294395">
    <property type="component" value="Chromosome"/>
</dbReference>
<dbReference type="InterPro" id="IPR050723">
    <property type="entry name" value="CFA/CMAS"/>
</dbReference>
<dbReference type="Gene3D" id="3.40.50.150">
    <property type="entry name" value="Vaccinia Virus protein VP39"/>
    <property type="match status" value="1"/>
</dbReference>
<dbReference type="CDD" id="cd02440">
    <property type="entry name" value="AdoMet_MTases"/>
    <property type="match status" value="1"/>
</dbReference>
<organism evidence="7 8">
    <name type="scientific">Acinetobacter haemolyticus</name>
    <dbReference type="NCBI Taxonomy" id="29430"/>
    <lineage>
        <taxon>Bacteria</taxon>
        <taxon>Pseudomonadati</taxon>
        <taxon>Pseudomonadota</taxon>
        <taxon>Gammaproteobacteria</taxon>
        <taxon>Moraxellales</taxon>
        <taxon>Moraxellaceae</taxon>
        <taxon>Acinetobacter</taxon>
    </lineage>
</organism>